<organism evidence="3 4">
    <name type="scientific">Pseudoalteromonas rubra</name>
    <dbReference type="NCBI Taxonomy" id="43658"/>
    <lineage>
        <taxon>Bacteria</taxon>
        <taxon>Pseudomonadati</taxon>
        <taxon>Pseudomonadota</taxon>
        <taxon>Gammaproteobacteria</taxon>
        <taxon>Alteromonadales</taxon>
        <taxon>Pseudoalteromonadaceae</taxon>
        <taxon>Pseudoalteromonas</taxon>
    </lineage>
</organism>
<feature type="compositionally biased region" description="Basic and acidic residues" evidence="1">
    <location>
        <begin position="1"/>
        <end position="14"/>
    </location>
</feature>
<keyword evidence="2" id="KW-1133">Transmembrane helix</keyword>
<feature type="region of interest" description="Disordered" evidence="1">
    <location>
        <begin position="1"/>
        <end position="27"/>
    </location>
</feature>
<evidence type="ECO:0000256" key="1">
    <source>
        <dbReference type="SAM" id="MobiDB-lite"/>
    </source>
</evidence>
<keyword evidence="2" id="KW-0812">Transmembrane</keyword>
<feature type="transmembrane region" description="Helical" evidence="2">
    <location>
        <begin position="64"/>
        <end position="81"/>
    </location>
</feature>
<name>A0A0L0EM22_9GAMM</name>
<sequence length="83" mass="8794">PSSDHCGRYGHDDSGNDVSGSTGPYGRPLTPHPLMSVAFLLIALSALIRSLLGEHIGPHMAWQVSALIWSAGFALFVFSMAPC</sequence>
<dbReference type="EMBL" id="LFZX01000277">
    <property type="protein sequence ID" value="KNC65499.1"/>
    <property type="molecule type" value="Genomic_DNA"/>
</dbReference>
<feature type="transmembrane region" description="Helical" evidence="2">
    <location>
        <begin position="34"/>
        <end position="52"/>
    </location>
</feature>
<evidence type="ECO:0000256" key="2">
    <source>
        <dbReference type="SAM" id="Phobius"/>
    </source>
</evidence>
<keyword evidence="2" id="KW-0472">Membrane</keyword>
<reference evidence="4" key="1">
    <citation type="submission" date="2015-07" db="EMBL/GenBank/DDBJ databases">
        <title>Draft genome sequence of a Pseudoalteromonas rubra strain, OCN096, isolated from Kaneohe Bay, Oahu, Hawaii.</title>
        <authorList>
            <person name="Beurmann S."/>
            <person name="Ushijima B."/>
            <person name="Belcaid M."/>
            <person name="Callahan S.M."/>
            <person name="Aeby G.S."/>
        </authorList>
    </citation>
    <scope>NUCLEOTIDE SEQUENCE [LARGE SCALE GENOMIC DNA]</scope>
    <source>
        <strain evidence="4">OCN096</strain>
    </source>
</reference>
<dbReference type="InterPro" id="IPR010266">
    <property type="entry name" value="NnrS"/>
</dbReference>
<accession>A0A0L0EM22</accession>
<dbReference type="AlphaFoldDB" id="A0A0L0EM22"/>
<evidence type="ECO:0000313" key="3">
    <source>
        <dbReference type="EMBL" id="KNC65499.1"/>
    </source>
</evidence>
<proteinExistence type="predicted"/>
<dbReference type="Pfam" id="PF05940">
    <property type="entry name" value="NnrS"/>
    <property type="match status" value="1"/>
</dbReference>
<comment type="caution">
    <text evidence="3">The sequence shown here is derived from an EMBL/GenBank/DDBJ whole genome shotgun (WGS) entry which is preliminary data.</text>
</comment>
<feature type="non-terminal residue" evidence="3">
    <location>
        <position position="1"/>
    </location>
</feature>
<evidence type="ECO:0000313" key="4">
    <source>
        <dbReference type="Proteomes" id="UP000036850"/>
    </source>
</evidence>
<dbReference type="PATRIC" id="fig|43658.6.peg.3594"/>
<protein>
    <submittedName>
        <fullName evidence="3">Uncharacterized protein</fullName>
    </submittedName>
</protein>
<gene>
    <name evidence="3" type="ORF">AC626_22765</name>
</gene>
<dbReference type="Proteomes" id="UP000036850">
    <property type="component" value="Unassembled WGS sequence"/>
</dbReference>